<dbReference type="AlphaFoldDB" id="A0A6V8LHZ9"/>
<proteinExistence type="predicted"/>
<dbReference type="RefSeq" id="WP_173081686.1">
    <property type="nucleotide sequence ID" value="NZ_BAABJB010000028.1"/>
</dbReference>
<name>A0A6V8LHZ9_9ACTN</name>
<keyword evidence="2" id="KW-1185">Reference proteome</keyword>
<reference evidence="1 2" key="1">
    <citation type="submission" date="2020-03" db="EMBL/GenBank/DDBJ databases">
        <title>Whole genome shotgun sequence of Phytohabitans rumicis NBRC 108638.</title>
        <authorList>
            <person name="Komaki H."/>
            <person name="Tamura T."/>
        </authorList>
    </citation>
    <scope>NUCLEOTIDE SEQUENCE [LARGE SCALE GENOMIC DNA]</scope>
    <source>
        <strain evidence="1 2">NBRC 108638</strain>
    </source>
</reference>
<evidence type="ECO:0000313" key="2">
    <source>
        <dbReference type="Proteomes" id="UP000482960"/>
    </source>
</evidence>
<reference evidence="1 2" key="2">
    <citation type="submission" date="2020-03" db="EMBL/GenBank/DDBJ databases">
        <authorList>
            <person name="Ichikawa N."/>
            <person name="Kimura A."/>
            <person name="Kitahashi Y."/>
            <person name="Uohara A."/>
        </authorList>
    </citation>
    <scope>NUCLEOTIDE SEQUENCE [LARGE SCALE GENOMIC DNA]</scope>
    <source>
        <strain evidence="1 2">NBRC 108638</strain>
    </source>
</reference>
<dbReference type="EMBL" id="BLPG01000001">
    <property type="protein sequence ID" value="GFJ94531.1"/>
    <property type="molecule type" value="Genomic_DNA"/>
</dbReference>
<organism evidence="1 2">
    <name type="scientific">Phytohabitans rumicis</name>
    <dbReference type="NCBI Taxonomy" id="1076125"/>
    <lineage>
        <taxon>Bacteria</taxon>
        <taxon>Bacillati</taxon>
        <taxon>Actinomycetota</taxon>
        <taxon>Actinomycetes</taxon>
        <taxon>Micromonosporales</taxon>
        <taxon>Micromonosporaceae</taxon>
    </lineage>
</organism>
<protein>
    <submittedName>
        <fullName evidence="1">Uncharacterized protein</fullName>
    </submittedName>
</protein>
<gene>
    <name evidence="1" type="ORF">Prum_081730</name>
</gene>
<accession>A0A6V8LHZ9</accession>
<dbReference type="Proteomes" id="UP000482960">
    <property type="component" value="Unassembled WGS sequence"/>
</dbReference>
<sequence>MAPTRAQLEAEPWWGREIITTELDWLGDEICRLTHRPRGAAGTKGDIAHLRGAHRSQEWILNSKFCARRAYTVQSGLSDAQRRHIAGFDFTPGEWGTAENRRLMKIYTQRLLTAMRAGRLDEVREMFGTVDGEEVTGWNNVENRFVTAGSSHLDHWHLSIDRRHCANQALMERILAIALGEDDDDMANIQQGDWEALKWRVEGLVRGRTTELKGPTAGSPIVPNTKIGVLEQKIAALGTAVSALGPEVARQLRAEFDQIDASNSAILAAISQADDSIEDADSPEEIAARLREVLGDKAKAVGAILAQN</sequence>
<comment type="caution">
    <text evidence="1">The sequence shown here is derived from an EMBL/GenBank/DDBJ whole genome shotgun (WGS) entry which is preliminary data.</text>
</comment>
<evidence type="ECO:0000313" key="1">
    <source>
        <dbReference type="EMBL" id="GFJ94531.1"/>
    </source>
</evidence>